<evidence type="ECO:0000313" key="21">
    <source>
        <dbReference type="RefSeq" id="XP_011634984.1"/>
    </source>
</evidence>
<dbReference type="Gene3D" id="2.40.50.40">
    <property type="match status" value="2"/>
</dbReference>
<feature type="domain" description="Chromo" evidence="17">
    <location>
        <begin position="243"/>
        <end position="334"/>
    </location>
</feature>
<dbReference type="PROSITE" id="PS00598">
    <property type="entry name" value="CHROMO_1"/>
    <property type="match status" value="1"/>
</dbReference>
<dbReference type="GO" id="GO:0034728">
    <property type="term" value="P:nucleosome organization"/>
    <property type="evidence" value="ECO:0007669"/>
    <property type="project" value="TreeGrafter"/>
</dbReference>
<feature type="domain" description="Chromo" evidence="17">
    <location>
        <begin position="359"/>
        <end position="421"/>
    </location>
</feature>
<feature type="compositionally biased region" description="Basic and acidic residues" evidence="16">
    <location>
        <begin position="113"/>
        <end position="131"/>
    </location>
</feature>
<dbReference type="Pfam" id="PF00385">
    <property type="entry name" value="Chromo"/>
    <property type="match status" value="2"/>
</dbReference>
<proteinExistence type="predicted"/>
<evidence type="ECO:0000256" key="11">
    <source>
        <dbReference type="ARBA" id="ARBA00023163"/>
    </source>
</evidence>
<comment type="subcellular location">
    <subcellularLocation>
        <location evidence="2">Chromosome</location>
    </subcellularLocation>
    <subcellularLocation>
        <location evidence="1">Nucleus</location>
    </subcellularLocation>
</comment>
<comment type="catalytic activity">
    <reaction evidence="13">
        <text>ATP + H2O = ADP + phosphate + H(+)</text>
        <dbReference type="Rhea" id="RHEA:13065"/>
        <dbReference type="ChEBI" id="CHEBI:15377"/>
        <dbReference type="ChEBI" id="CHEBI:15378"/>
        <dbReference type="ChEBI" id="CHEBI:30616"/>
        <dbReference type="ChEBI" id="CHEBI:43474"/>
        <dbReference type="ChEBI" id="CHEBI:456216"/>
    </reaction>
</comment>
<feature type="compositionally biased region" description="Basic and acidic residues" evidence="16">
    <location>
        <begin position="1373"/>
        <end position="1386"/>
    </location>
</feature>
<evidence type="ECO:0000256" key="6">
    <source>
        <dbReference type="ARBA" id="ARBA00022801"/>
    </source>
</evidence>
<feature type="compositionally biased region" description="Basic residues" evidence="16">
    <location>
        <begin position="166"/>
        <end position="184"/>
    </location>
</feature>
<feature type="compositionally biased region" description="Low complexity" evidence="16">
    <location>
        <begin position="1177"/>
        <end position="1191"/>
    </location>
</feature>
<dbReference type="InterPro" id="IPR001650">
    <property type="entry name" value="Helicase_C-like"/>
</dbReference>
<evidence type="ECO:0000256" key="13">
    <source>
        <dbReference type="ARBA" id="ARBA00049360"/>
    </source>
</evidence>
<keyword evidence="20" id="KW-1185">Reference proteome</keyword>
<dbReference type="KEGG" id="pbar:105425767"/>
<dbReference type="SMART" id="SM00487">
    <property type="entry name" value="DEXDc"/>
    <property type="match status" value="1"/>
</dbReference>
<evidence type="ECO:0000256" key="16">
    <source>
        <dbReference type="SAM" id="MobiDB-lite"/>
    </source>
</evidence>
<dbReference type="PROSITE" id="PS51192">
    <property type="entry name" value="HELICASE_ATP_BIND_1"/>
    <property type="match status" value="1"/>
</dbReference>
<evidence type="ECO:0000256" key="2">
    <source>
        <dbReference type="ARBA" id="ARBA00004286"/>
    </source>
</evidence>
<dbReference type="InterPro" id="IPR002464">
    <property type="entry name" value="DNA/RNA_helicase_DEAH_CS"/>
</dbReference>
<dbReference type="Gene3D" id="3.40.50.300">
    <property type="entry name" value="P-loop containing nucleotide triphosphate hydrolases"/>
    <property type="match status" value="1"/>
</dbReference>
<dbReference type="SMART" id="SM00490">
    <property type="entry name" value="HELICc"/>
    <property type="match status" value="1"/>
</dbReference>
<dbReference type="SUPFAM" id="SSF54160">
    <property type="entry name" value="Chromo domain-like"/>
    <property type="match status" value="2"/>
</dbReference>
<dbReference type="Pfam" id="PF00271">
    <property type="entry name" value="Helicase_C"/>
    <property type="match status" value="1"/>
</dbReference>
<dbReference type="CDD" id="cd18793">
    <property type="entry name" value="SF2_C_SNF"/>
    <property type="match status" value="1"/>
</dbReference>
<feature type="compositionally biased region" description="Basic and acidic residues" evidence="16">
    <location>
        <begin position="1194"/>
        <end position="1253"/>
    </location>
</feature>
<dbReference type="PROSITE" id="PS51194">
    <property type="entry name" value="HELICASE_CTER"/>
    <property type="match status" value="1"/>
</dbReference>
<organism evidence="20 21">
    <name type="scientific">Pogonomyrmex barbatus</name>
    <name type="common">red harvester ant</name>
    <dbReference type="NCBI Taxonomy" id="144034"/>
    <lineage>
        <taxon>Eukaryota</taxon>
        <taxon>Metazoa</taxon>
        <taxon>Ecdysozoa</taxon>
        <taxon>Arthropoda</taxon>
        <taxon>Hexapoda</taxon>
        <taxon>Insecta</taxon>
        <taxon>Pterygota</taxon>
        <taxon>Neoptera</taxon>
        <taxon>Endopterygota</taxon>
        <taxon>Hymenoptera</taxon>
        <taxon>Apocrita</taxon>
        <taxon>Aculeata</taxon>
        <taxon>Formicoidea</taxon>
        <taxon>Formicidae</taxon>
        <taxon>Myrmicinae</taxon>
        <taxon>Pogonomyrmex</taxon>
    </lineage>
</organism>
<reference evidence="21" key="1">
    <citation type="submission" date="2025-08" db="UniProtKB">
        <authorList>
            <consortium name="RefSeq"/>
        </authorList>
    </citation>
    <scope>IDENTIFICATION</scope>
</reference>
<keyword evidence="7" id="KW-0067">ATP-binding</keyword>
<keyword evidence="4" id="KW-0677">Repeat</keyword>
<dbReference type="FunFam" id="3.40.50.10810:FF:000007">
    <property type="entry name" value="Chromodomain-helicase-DNA-binding protein 2 isoform 1"/>
    <property type="match status" value="1"/>
</dbReference>
<evidence type="ECO:0000256" key="1">
    <source>
        <dbReference type="ARBA" id="ARBA00004123"/>
    </source>
</evidence>
<dbReference type="PANTHER" id="PTHR45623">
    <property type="entry name" value="CHROMODOMAIN-HELICASE-DNA-BINDING PROTEIN 3-RELATED-RELATED"/>
    <property type="match status" value="1"/>
</dbReference>
<feature type="compositionally biased region" description="Polar residues" evidence="16">
    <location>
        <begin position="71"/>
        <end position="83"/>
    </location>
</feature>
<evidence type="ECO:0000256" key="15">
    <source>
        <dbReference type="ARBA" id="ARBA00076717"/>
    </source>
</evidence>
<sequence>MIDFQKTLESESGKESGSDSENESKSDSSSSGSNSGSGSGSESDSSSSSGSGSGSGSDSEKSEKSDAPAAQSDSFQSKGSNHSTEAKLRVKHESSREWDENPDIYGIRRSGRSRKEPDRLATNRESDSDSRKKFKKKGSHNSWNTESSDSESDETENRRPPPSKSLNRRAAQKAKEKTRVRKKHISESSENSSFDSDDNRRQVSRRTGTAVSYKEESEEGTDSEDLVEVDESNAASTEPDNAETIEQILGQRIGKKGVTGNVTTIYAVEENGDPNPDDLSNVETEVQYLIKWKGWSHIHNTWESEESLKAQKVKGLKKLDNFIKRERRIEQMREYAEPEELDYLECQLELKQDLLKSYNNVERIIADYKKPDSEHPDYFCKWESLPYADATWEDGTLIVKKWPEKIKEFRDREDSKRTPSKHCKVLKSRPKFYQLNEQPAYMGKEKDLVLRDYQMDGLNWMIHSWCKENSVILADEMGLGKTIQTICFLYYLFHTQQLHGPFLLVVPLSTMTSWQREMSQWAPDMNFVTYLGDVNSRNIIREYEWCYRGSKRLKFNVILTTYEIVLKDKALLGALNWAVLLVDEAHRLKNDDSLLYKALSEFHTNHRLLITGTPLQNSLKELWALLHFIMPTKFTSWEEFEKQHDNAAQKGYSKLHKQLEPFILRRVKKDVEKSLPAKVEQILRVEMTSLQKQYYKWILTKNYEALRKGVKGSTTTFLNIVIELKKCCNHAFLTKPIEAEKEKSNLNYLQQLIRGSGKLVLLDKLLVRLRDTGHRVLIFSQMVKMLDILGEYLQRRHFPFQRLDGSIKGELRKQALDHFNAEGSQDFCFLLSTRAGGLGINLATADTVIIFDSDWNPQNDLQAQARAHRIGQKNKVNIYRLVTKKSVEEEIVERAKQKMVLDHLVIQRMDTTGRTVLDKKNAGTNSNPFNKEDLTAILKFGAEDLFKDEEDGDEEPAKVKKNKQTAGPMHFTANNEPRAVDVIGELDPPIFDECKEKMRPVKKALKALDTPDMSLSEEERVARARRCLYQIGNHINTCLAEYKNPEQISEWKSNLWYFASKFTNFKAKKLYRMYKNLVKQGGDNNSGAISSPDKKEDASNTAKQKSSEKVSHEKHFDKQQTESGNKDSRATKRKVDDIEENSNSSTQSKKHLSSISGVSSNISSTSTVTIGAVTITPITSTPNSTSSTTNSADTSRHKEQKESKHKDMKRDRDRDRDRERGHDRGADRGADRNIDRGIDRINVGKDDRIRRDGGYNMGHYSGSREDDHWLSRDGRDIRDGRYGFGEHKRDRFDPYGRMSSGYHRDRDRDRDRGMHMNDKRSDYYRYSSGPPSYGYGPGGYGGSSGSGGYPSDIAPGHFRSRGYAGDSYSNDWRPNKDYRRDYDRRPPPPNANS</sequence>
<feature type="region of interest" description="Disordered" evidence="16">
    <location>
        <begin position="949"/>
        <end position="972"/>
    </location>
</feature>
<dbReference type="Gene3D" id="3.40.50.10810">
    <property type="entry name" value="Tandem AAA-ATPase domain"/>
    <property type="match status" value="1"/>
</dbReference>
<feature type="region of interest" description="Disordered" evidence="16">
    <location>
        <begin position="1177"/>
        <end position="1393"/>
    </location>
</feature>
<feature type="compositionally biased region" description="Basic and acidic residues" evidence="16">
    <location>
        <begin position="84"/>
        <end position="99"/>
    </location>
</feature>
<dbReference type="InterPro" id="IPR038718">
    <property type="entry name" value="SNF2-like_sf"/>
</dbReference>
<gene>
    <name evidence="21" type="primary">LOC105425767</name>
</gene>
<evidence type="ECO:0000259" key="18">
    <source>
        <dbReference type="PROSITE" id="PS51192"/>
    </source>
</evidence>
<evidence type="ECO:0000256" key="5">
    <source>
        <dbReference type="ARBA" id="ARBA00022741"/>
    </source>
</evidence>
<dbReference type="GeneID" id="105425767"/>
<feature type="compositionally biased region" description="Low complexity" evidence="16">
    <location>
        <begin position="27"/>
        <end position="50"/>
    </location>
</feature>
<protein>
    <recommendedName>
        <fullName evidence="14">Chromodomain-helicase-DNA-binding protein 1</fullName>
    </recommendedName>
    <alternativeName>
        <fullName evidence="15">ATP-dependent helicase CHD1</fullName>
    </alternativeName>
</protein>
<dbReference type="SMART" id="SM01176">
    <property type="entry name" value="DUF4208"/>
    <property type="match status" value="1"/>
</dbReference>
<dbReference type="Proteomes" id="UP000504615">
    <property type="component" value="Unplaced"/>
</dbReference>
<dbReference type="SUPFAM" id="SSF52540">
    <property type="entry name" value="P-loop containing nucleoside triphosphate hydrolases"/>
    <property type="match status" value="2"/>
</dbReference>
<evidence type="ECO:0000259" key="19">
    <source>
        <dbReference type="PROSITE" id="PS51194"/>
    </source>
</evidence>
<evidence type="ECO:0000256" key="3">
    <source>
        <dbReference type="ARBA" id="ARBA00022454"/>
    </source>
</evidence>
<name>A0A6I9W8F0_9HYME</name>
<dbReference type="GO" id="GO:0005524">
    <property type="term" value="F:ATP binding"/>
    <property type="evidence" value="ECO:0007669"/>
    <property type="project" value="UniProtKB-KW"/>
</dbReference>
<dbReference type="GO" id="GO:0016887">
    <property type="term" value="F:ATP hydrolysis activity"/>
    <property type="evidence" value="ECO:0007669"/>
    <property type="project" value="TreeGrafter"/>
</dbReference>
<evidence type="ECO:0000256" key="7">
    <source>
        <dbReference type="ARBA" id="ARBA00022840"/>
    </source>
</evidence>
<feature type="compositionally biased region" description="Acidic residues" evidence="16">
    <location>
        <begin position="216"/>
        <end position="231"/>
    </location>
</feature>
<dbReference type="InterPro" id="IPR025260">
    <property type="entry name" value="CHD1-like_C"/>
</dbReference>
<dbReference type="InterPro" id="IPR023780">
    <property type="entry name" value="Chromo_domain"/>
</dbReference>
<dbReference type="PROSITE" id="PS00690">
    <property type="entry name" value="DEAH_ATP_HELICASE"/>
    <property type="match status" value="1"/>
</dbReference>
<evidence type="ECO:0000256" key="9">
    <source>
        <dbReference type="ARBA" id="ARBA00023015"/>
    </source>
</evidence>
<dbReference type="CDD" id="cd18659">
    <property type="entry name" value="CD2_tandem"/>
    <property type="match status" value="1"/>
</dbReference>
<evidence type="ECO:0000256" key="10">
    <source>
        <dbReference type="ARBA" id="ARBA00023125"/>
    </source>
</evidence>
<dbReference type="GO" id="GO:0005634">
    <property type="term" value="C:nucleus"/>
    <property type="evidence" value="ECO:0007669"/>
    <property type="project" value="UniProtKB-SubCell"/>
</dbReference>
<dbReference type="GO" id="GO:0003682">
    <property type="term" value="F:chromatin binding"/>
    <property type="evidence" value="ECO:0007669"/>
    <property type="project" value="TreeGrafter"/>
</dbReference>
<keyword evidence="12" id="KW-0539">Nucleus</keyword>
<evidence type="ECO:0000256" key="14">
    <source>
        <dbReference type="ARBA" id="ARBA00074667"/>
    </source>
</evidence>
<keyword evidence="10" id="KW-0238">DNA-binding</keyword>
<keyword evidence="3" id="KW-0158">Chromosome</keyword>
<dbReference type="GO" id="GO:0042393">
    <property type="term" value="F:histone binding"/>
    <property type="evidence" value="ECO:0007669"/>
    <property type="project" value="TreeGrafter"/>
</dbReference>
<dbReference type="RefSeq" id="XP_011634984.1">
    <property type="nucleotide sequence ID" value="XM_011636682.1"/>
</dbReference>
<feature type="domain" description="Helicase C-terminal" evidence="19">
    <location>
        <begin position="761"/>
        <end position="912"/>
    </location>
</feature>
<dbReference type="InterPro" id="IPR000330">
    <property type="entry name" value="SNF2_N"/>
</dbReference>
<feature type="domain" description="Helicase ATP-binding" evidence="18">
    <location>
        <begin position="462"/>
        <end position="632"/>
    </location>
</feature>
<dbReference type="SMART" id="SM00298">
    <property type="entry name" value="CHROMO"/>
    <property type="match status" value="2"/>
</dbReference>
<feature type="compositionally biased region" description="Low complexity" evidence="16">
    <location>
        <begin position="1324"/>
        <end position="1334"/>
    </location>
</feature>
<dbReference type="FunFam" id="3.40.50.300:FF:000130">
    <property type="entry name" value="Chromodomain-helicase-DNA-binding protein 2 isoform 1"/>
    <property type="match status" value="1"/>
</dbReference>
<dbReference type="InterPro" id="IPR016197">
    <property type="entry name" value="Chromo-like_dom_sf"/>
</dbReference>
<dbReference type="OrthoDB" id="5857104at2759"/>
<feature type="compositionally biased region" description="Basic and acidic residues" evidence="16">
    <location>
        <begin position="1105"/>
        <end position="1136"/>
    </location>
</feature>
<evidence type="ECO:0000313" key="20">
    <source>
        <dbReference type="Proteomes" id="UP000504615"/>
    </source>
</evidence>
<dbReference type="CTD" id="1105"/>
<keyword evidence="5" id="KW-0547">Nucleotide-binding</keyword>
<dbReference type="GO" id="GO:0003677">
    <property type="term" value="F:DNA binding"/>
    <property type="evidence" value="ECO:0007669"/>
    <property type="project" value="UniProtKB-KW"/>
</dbReference>
<dbReference type="PANTHER" id="PTHR45623:SF14">
    <property type="entry name" value="CHROMODOMAIN-HELICASE-DNA-BINDING PROTEIN 1"/>
    <property type="match status" value="1"/>
</dbReference>
<feature type="compositionally biased region" description="Low complexity" evidence="16">
    <location>
        <begin position="1153"/>
        <end position="1165"/>
    </location>
</feature>
<dbReference type="CDD" id="cd18666">
    <property type="entry name" value="CD1_tandem_CHD1-2_like"/>
    <property type="match status" value="1"/>
</dbReference>
<feature type="region of interest" description="Disordered" evidence="16">
    <location>
        <begin position="1081"/>
        <end position="1165"/>
    </location>
</feature>
<dbReference type="InterPro" id="IPR000953">
    <property type="entry name" value="Chromo/chromo_shadow_dom"/>
</dbReference>
<dbReference type="Pfam" id="PF00176">
    <property type="entry name" value="SNF2-rel_dom"/>
    <property type="match status" value="1"/>
</dbReference>
<dbReference type="InterPro" id="IPR049730">
    <property type="entry name" value="SNF2/RAD54-like_C"/>
</dbReference>
<dbReference type="PROSITE" id="PS50013">
    <property type="entry name" value="CHROMO_2"/>
    <property type="match status" value="2"/>
</dbReference>
<accession>A0A6I9W8F0</accession>
<dbReference type="FunFam" id="2.40.50.40:FF:000014">
    <property type="entry name" value="Chromodomain-helicase-DNA-binding protein 2 isoform 1"/>
    <property type="match status" value="1"/>
</dbReference>
<dbReference type="CDD" id="cd17993">
    <property type="entry name" value="DEXHc_CHD1_2"/>
    <property type="match status" value="1"/>
</dbReference>
<keyword evidence="11" id="KW-0804">Transcription</keyword>
<dbReference type="InterPro" id="IPR014001">
    <property type="entry name" value="Helicase_ATP-bd"/>
</dbReference>
<dbReference type="GO" id="GO:0000785">
    <property type="term" value="C:chromatin"/>
    <property type="evidence" value="ECO:0007669"/>
    <property type="project" value="TreeGrafter"/>
</dbReference>
<feature type="region of interest" description="Disordered" evidence="16">
    <location>
        <begin position="1"/>
        <end position="240"/>
    </location>
</feature>
<evidence type="ECO:0000256" key="4">
    <source>
        <dbReference type="ARBA" id="ARBA00022737"/>
    </source>
</evidence>
<keyword evidence="6" id="KW-0378">Hydrolase</keyword>
<feature type="compositionally biased region" description="Gly residues" evidence="16">
    <location>
        <begin position="1335"/>
        <end position="1348"/>
    </location>
</feature>
<evidence type="ECO:0000256" key="8">
    <source>
        <dbReference type="ARBA" id="ARBA00022853"/>
    </source>
</evidence>
<feature type="compositionally biased region" description="Basic and acidic residues" evidence="16">
    <location>
        <begin position="1"/>
        <end position="26"/>
    </location>
</feature>
<evidence type="ECO:0000256" key="12">
    <source>
        <dbReference type="ARBA" id="ARBA00023242"/>
    </source>
</evidence>
<dbReference type="Pfam" id="PF13907">
    <property type="entry name" value="CHD1-like_C"/>
    <property type="match status" value="1"/>
</dbReference>
<feature type="compositionally biased region" description="Basic and acidic residues" evidence="16">
    <location>
        <begin position="1302"/>
        <end position="1323"/>
    </location>
</feature>
<keyword evidence="8" id="KW-0156">Chromatin regulator</keyword>
<evidence type="ECO:0000259" key="17">
    <source>
        <dbReference type="PROSITE" id="PS50013"/>
    </source>
</evidence>
<keyword evidence="9" id="KW-0805">Transcription regulation</keyword>
<dbReference type="GO" id="GO:0140658">
    <property type="term" value="F:ATP-dependent chromatin remodeler activity"/>
    <property type="evidence" value="ECO:0007669"/>
    <property type="project" value="TreeGrafter"/>
</dbReference>
<feature type="compositionally biased region" description="Basic and acidic residues" evidence="16">
    <location>
        <begin position="1262"/>
        <end position="1294"/>
    </location>
</feature>
<dbReference type="InterPro" id="IPR027417">
    <property type="entry name" value="P-loop_NTPase"/>
</dbReference>
<dbReference type="InterPro" id="IPR023779">
    <property type="entry name" value="Chromodomain_CS"/>
</dbReference>